<proteinExistence type="predicted"/>
<dbReference type="OrthoDB" id="3571222at2"/>
<dbReference type="InterPro" id="IPR014710">
    <property type="entry name" value="RmlC-like_jellyroll"/>
</dbReference>
<dbReference type="Proteomes" id="UP000184363">
    <property type="component" value="Unassembled WGS sequence"/>
</dbReference>
<sequence length="155" mass="17885">MPEYDPTARNARRYPRVIEPDEIEKMPVLTFNKGIVTNIFLSRERDDARYFRHGYCYGEPDHLPYHWDQKDFDESHFILEGRTRLVVEDAAGRKVVLEAKEGEHVYLPAGYKYTLEASGVKWKFFWTSGPSPKVGVADAPEYSKELKALRAAEGS</sequence>
<gene>
    <name evidence="1" type="ORF">SAMN05443637_105213</name>
</gene>
<dbReference type="RefSeq" id="WP_073456527.1">
    <property type="nucleotide sequence ID" value="NZ_CALGVN010000051.1"/>
</dbReference>
<accession>A0A1M6RXY5</accession>
<dbReference type="AlphaFoldDB" id="A0A1M6RXY5"/>
<evidence type="ECO:0008006" key="3">
    <source>
        <dbReference type="Google" id="ProtNLM"/>
    </source>
</evidence>
<reference evidence="1 2" key="1">
    <citation type="submission" date="2016-11" db="EMBL/GenBank/DDBJ databases">
        <authorList>
            <person name="Jaros S."/>
            <person name="Januszkiewicz K."/>
            <person name="Wedrychowicz H."/>
        </authorList>
    </citation>
    <scope>NUCLEOTIDE SEQUENCE [LARGE SCALE GENOMIC DNA]</scope>
    <source>
        <strain evidence="1 2">DSM 43832</strain>
    </source>
</reference>
<dbReference type="InterPro" id="IPR011051">
    <property type="entry name" value="RmlC_Cupin_sf"/>
</dbReference>
<keyword evidence="2" id="KW-1185">Reference proteome</keyword>
<dbReference type="Gene3D" id="2.60.120.10">
    <property type="entry name" value="Jelly Rolls"/>
    <property type="match status" value="1"/>
</dbReference>
<protein>
    <recommendedName>
        <fullName evidence="3">Cupin domain-containing protein</fullName>
    </recommendedName>
</protein>
<evidence type="ECO:0000313" key="2">
    <source>
        <dbReference type="Proteomes" id="UP000184363"/>
    </source>
</evidence>
<organism evidence="1 2">
    <name type="scientific">Pseudonocardia thermophila</name>
    <dbReference type="NCBI Taxonomy" id="1848"/>
    <lineage>
        <taxon>Bacteria</taxon>
        <taxon>Bacillati</taxon>
        <taxon>Actinomycetota</taxon>
        <taxon>Actinomycetes</taxon>
        <taxon>Pseudonocardiales</taxon>
        <taxon>Pseudonocardiaceae</taxon>
        <taxon>Pseudonocardia</taxon>
    </lineage>
</organism>
<name>A0A1M6RXY5_PSETH</name>
<dbReference type="EMBL" id="FRAP01000005">
    <property type="protein sequence ID" value="SHK37218.1"/>
    <property type="molecule type" value="Genomic_DNA"/>
</dbReference>
<dbReference type="STRING" id="1848.SAMN05443637_105213"/>
<evidence type="ECO:0000313" key="1">
    <source>
        <dbReference type="EMBL" id="SHK37218.1"/>
    </source>
</evidence>
<dbReference type="SUPFAM" id="SSF51182">
    <property type="entry name" value="RmlC-like cupins"/>
    <property type="match status" value="1"/>
</dbReference>